<dbReference type="SUPFAM" id="SSF54695">
    <property type="entry name" value="POZ domain"/>
    <property type="match status" value="1"/>
</dbReference>
<keyword evidence="4" id="KW-1185">Reference proteome</keyword>
<dbReference type="Proteomes" id="UP001321473">
    <property type="component" value="Unassembled WGS sequence"/>
</dbReference>
<dbReference type="AlphaFoldDB" id="A0AAQ4DUI3"/>
<dbReference type="PANTHER" id="PTHR45774">
    <property type="entry name" value="BTB/POZ DOMAIN-CONTAINING"/>
    <property type="match status" value="1"/>
</dbReference>
<organism evidence="3 4">
    <name type="scientific">Amblyomma americanum</name>
    <name type="common">Lone star tick</name>
    <dbReference type="NCBI Taxonomy" id="6943"/>
    <lineage>
        <taxon>Eukaryota</taxon>
        <taxon>Metazoa</taxon>
        <taxon>Ecdysozoa</taxon>
        <taxon>Arthropoda</taxon>
        <taxon>Chelicerata</taxon>
        <taxon>Arachnida</taxon>
        <taxon>Acari</taxon>
        <taxon>Parasitiformes</taxon>
        <taxon>Ixodida</taxon>
        <taxon>Ixodoidea</taxon>
        <taxon>Ixodidae</taxon>
        <taxon>Amblyomminae</taxon>
        <taxon>Amblyomma</taxon>
    </lineage>
</organism>
<evidence type="ECO:0000259" key="2">
    <source>
        <dbReference type="PROSITE" id="PS50097"/>
    </source>
</evidence>
<dbReference type="PROSITE" id="PS50097">
    <property type="entry name" value="BTB"/>
    <property type="match status" value="1"/>
</dbReference>
<dbReference type="GO" id="GO:0005829">
    <property type="term" value="C:cytosol"/>
    <property type="evidence" value="ECO:0007669"/>
    <property type="project" value="TreeGrafter"/>
</dbReference>
<accession>A0AAQ4DUI3</accession>
<protein>
    <recommendedName>
        <fullName evidence="2">BTB domain-containing protein</fullName>
    </recommendedName>
</protein>
<sequence>MRGSKATELYSSAPVVARSRLPALSAQSGVSISHVVLAAFATPYRTSRRAVVTPPPPPKVSDVSPTEQTFSRADPSRDERPRIPPGREGGKVSVHRLPVPRTSGSLGFSACCNKWPFTRCPAMFAFNFKKFLETGQYSDVDFNVKSEKYPVSKTFKGHRQLLAMKNEVFGAMFYGPLAEKDTVVIKDLHPDGFYSLLKYLYKGKPNINSVEEAIYTRSAAGKYLIPELELACTLYIKAHVKAEQVCRVIDCLMLSDGGNIDEVVDVLLKENPEQVLASDAFTDCHEQAVHYVLDKVTNVPEVCVLLAVHRWAQDYCQRNATTDKKPVHVKKAIAPFLPKLRFLALTLEEFMSFITSMGADSVLEKDDAFDIMSVLIGNRSVKLPPWVCQEKTPR</sequence>
<evidence type="ECO:0000256" key="1">
    <source>
        <dbReference type="SAM" id="MobiDB-lite"/>
    </source>
</evidence>
<gene>
    <name evidence="3" type="ORF">V5799_007096</name>
</gene>
<dbReference type="SMART" id="SM00225">
    <property type="entry name" value="BTB"/>
    <property type="match status" value="1"/>
</dbReference>
<comment type="caution">
    <text evidence="3">The sequence shown here is derived from an EMBL/GenBank/DDBJ whole genome shotgun (WGS) entry which is preliminary data.</text>
</comment>
<evidence type="ECO:0000313" key="4">
    <source>
        <dbReference type="Proteomes" id="UP001321473"/>
    </source>
</evidence>
<dbReference type="GO" id="GO:0022008">
    <property type="term" value="P:neurogenesis"/>
    <property type="evidence" value="ECO:0007669"/>
    <property type="project" value="TreeGrafter"/>
</dbReference>
<feature type="domain" description="BTB" evidence="2">
    <location>
        <begin position="138"/>
        <end position="209"/>
    </location>
</feature>
<reference evidence="3 4" key="1">
    <citation type="journal article" date="2023" name="Arcadia Sci">
        <title>De novo assembly of a long-read Amblyomma americanum tick genome.</title>
        <authorList>
            <person name="Chou S."/>
            <person name="Poskanzer K.E."/>
            <person name="Rollins M."/>
            <person name="Thuy-Boun P.S."/>
        </authorList>
    </citation>
    <scope>NUCLEOTIDE SEQUENCE [LARGE SCALE GENOMIC DNA]</scope>
    <source>
        <strain evidence="3">F_SG_1</strain>
        <tissue evidence="3">Salivary glands</tissue>
    </source>
</reference>
<name>A0AAQ4DUI3_AMBAM</name>
<dbReference type="InterPro" id="IPR000210">
    <property type="entry name" value="BTB/POZ_dom"/>
</dbReference>
<dbReference type="PANTHER" id="PTHR45774:SF4">
    <property type="entry name" value="AXUNDEAD, ISOFORM F"/>
    <property type="match status" value="1"/>
</dbReference>
<dbReference type="InterPro" id="IPR011333">
    <property type="entry name" value="SKP1/BTB/POZ_sf"/>
</dbReference>
<proteinExistence type="predicted"/>
<dbReference type="EMBL" id="JARKHS020026682">
    <property type="protein sequence ID" value="KAK8766123.1"/>
    <property type="molecule type" value="Genomic_DNA"/>
</dbReference>
<feature type="region of interest" description="Disordered" evidence="1">
    <location>
        <begin position="48"/>
        <end position="96"/>
    </location>
</feature>
<dbReference type="Gene3D" id="3.30.710.10">
    <property type="entry name" value="Potassium Channel Kv1.1, Chain A"/>
    <property type="match status" value="1"/>
</dbReference>
<evidence type="ECO:0000313" key="3">
    <source>
        <dbReference type="EMBL" id="KAK8766123.1"/>
    </source>
</evidence>
<dbReference type="Pfam" id="PF00651">
    <property type="entry name" value="BTB"/>
    <property type="match status" value="1"/>
</dbReference>